<dbReference type="InterPro" id="IPR032675">
    <property type="entry name" value="LRR_dom_sf"/>
</dbReference>
<dbReference type="SUPFAM" id="SSF52047">
    <property type="entry name" value="RNI-like"/>
    <property type="match status" value="1"/>
</dbReference>
<keyword evidence="2" id="KW-1185">Reference proteome</keyword>
<proteinExistence type="predicted"/>
<evidence type="ECO:0000313" key="1">
    <source>
        <dbReference type="EMBL" id="KAB7501224.1"/>
    </source>
</evidence>
<accession>A0A5N5T3W7</accession>
<evidence type="ECO:0000313" key="2">
    <source>
        <dbReference type="Proteomes" id="UP000326759"/>
    </source>
</evidence>
<reference evidence="1 2" key="1">
    <citation type="journal article" date="2019" name="PLoS Biol.">
        <title>Sex chromosomes control vertical transmission of feminizing Wolbachia symbionts in an isopod.</title>
        <authorList>
            <person name="Becking T."/>
            <person name="Chebbi M.A."/>
            <person name="Giraud I."/>
            <person name="Moumen B."/>
            <person name="Laverre T."/>
            <person name="Caubet Y."/>
            <person name="Peccoud J."/>
            <person name="Gilbert C."/>
            <person name="Cordaux R."/>
        </authorList>
    </citation>
    <scope>NUCLEOTIDE SEQUENCE [LARGE SCALE GENOMIC DNA]</scope>
    <source>
        <strain evidence="1">ANa2</strain>
        <tissue evidence="1">Whole body excluding digestive tract and cuticle</tissue>
    </source>
</reference>
<organism evidence="1 2">
    <name type="scientific">Armadillidium nasatum</name>
    <dbReference type="NCBI Taxonomy" id="96803"/>
    <lineage>
        <taxon>Eukaryota</taxon>
        <taxon>Metazoa</taxon>
        <taxon>Ecdysozoa</taxon>
        <taxon>Arthropoda</taxon>
        <taxon>Crustacea</taxon>
        <taxon>Multicrustacea</taxon>
        <taxon>Malacostraca</taxon>
        <taxon>Eumalacostraca</taxon>
        <taxon>Peracarida</taxon>
        <taxon>Isopoda</taxon>
        <taxon>Oniscidea</taxon>
        <taxon>Crinocheta</taxon>
        <taxon>Armadillidiidae</taxon>
        <taxon>Armadillidium</taxon>
    </lineage>
</organism>
<protein>
    <submittedName>
        <fullName evidence="1">Uncharacterized protein</fullName>
    </submittedName>
</protein>
<dbReference type="AlphaFoldDB" id="A0A5N5T3W7"/>
<gene>
    <name evidence="1" type="ORF">Anas_01832</name>
</gene>
<dbReference type="EMBL" id="SEYY01011277">
    <property type="protein sequence ID" value="KAB7501224.1"/>
    <property type="molecule type" value="Genomic_DNA"/>
</dbReference>
<dbReference type="OrthoDB" id="10324114at2759"/>
<comment type="caution">
    <text evidence="1">The sequence shown here is derived from an EMBL/GenBank/DDBJ whole genome shotgun (WGS) entry which is preliminary data.</text>
</comment>
<name>A0A5N5T3W7_9CRUS</name>
<dbReference type="Gene3D" id="3.80.10.10">
    <property type="entry name" value="Ribonuclease Inhibitor"/>
    <property type="match status" value="2"/>
</dbReference>
<sequence length="522" mass="60953">MSNHKPVTRLIQLSLCTIVDNLDKFMAPYKDRWEEVVDEERPTFGRFDTVESYYLILIIEEIIKREELTYEYLKVLLPEDAESLSCDENTRFSCFGCKTIELISKRCPGFKVLHCHYEFIRLEDGVKRINLMLKESIQRLTLLQKIDFCDTWIKNETIKCIASYCTDLRELNLHRTNINKNEANSLLHESSVVKNSLTKLIIDETCVPTQSVEQCLLSLKNLTYFQSDRTIEATLKLFETVKHLADASDELPKFKTTVCKNKFHRTGVKRLTEDFAKWFVKKFPEELYNKFVSHLIISLKNITQLELSSWDEGHSVSLLLPAIISCKNLITLKLENFMFVDITLLGNSLKKLEKLTLINNIFVRSDDIQFENLKELQVLLFEDSFEGDYYRFHSENMNVPYLLLLSVLSSEKIEKVLFYNQSSFISPLMENLLERGCLRNIKELKVFKCLVGIDCIWQILNQNIPITDIVLGFCNISNDEVKQISNYCKRNNLATSITMVSEIPYYFKWLVPGVEIPYSRKQ</sequence>
<dbReference type="Proteomes" id="UP000326759">
    <property type="component" value="Unassembled WGS sequence"/>
</dbReference>